<dbReference type="Pfam" id="PF01965">
    <property type="entry name" value="DJ-1_PfpI"/>
    <property type="match status" value="1"/>
</dbReference>
<comment type="similarity">
    <text evidence="4">Belongs to the peptidase C56 family. HSP31-like subfamily.</text>
</comment>
<dbReference type="InterPro" id="IPR002818">
    <property type="entry name" value="DJ-1/PfpI"/>
</dbReference>
<gene>
    <name evidence="7" type="primary">GLX3_1</name>
    <name evidence="7" type="ORF">LOC62_03G004131</name>
</gene>
<dbReference type="RefSeq" id="XP_062626638.1">
    <property type="nucleotide sequence ID" value="XM_062770654.1"/>
</dbReference>
<dbReference type="GO" id="GO:0005737">
    <property type="term" value="C:cytoplasm"/>
    <property type="evidence" value="ECO:0007669"/>
    <property type="project" value="TreeGrafter"/>
</dbReference>
<proteinExistence type="inferred from homology"/>
<evidence type="ECO:0000259" key="6">
    <source>
        <dbReference type="Pfam" id="PF01965"/>
    </source>
</evidence>
<keyword evidence="8" id="KW-1185">Reference proteome</keyword>
<sequence>MSTKHIVHVVSNVSHYGAPNEGTPTGLWLGELSEAYHEFAAKGYKQTLVSPAGGKVPIEPNSLGPMGLEATSKAWLEDPIKMALLENTKAPADINAADVDAIYFTGGHAVMYDFTDSEPVHKLTADIWARGGVVSSVCHGYCGLLKAKLADGSLLIAGKKITGFSWEEEILAGVEKKVPYDAEALAKKNGAQYEKAAAFTSHAVVDGKLVTGQNPQSATATAQKVIEVLEGSA</sequence>
<dbReference type="PANTHER" id="PTHR48094:SF11">
    <property type="entry name" value="GLUTATHIONE-INDEPENDENT GLYOXALASE HSP31-RELATED"/>
    <property type="match status" value="1"/>
</dbReference>
<evidence type="ECO:0000256" key="5">
    <source>
        <dbReference type="ARBA" id="ARBA00048082"/>
    </source>
</evidence>
<dbReference type="InterPro" id="IPR029062">
    <property type="entry name" value="Class_I_gatase-like"/>
</dbReference>
<evidence type="ECO:0000313" key="7">
    <source>
        <dbReference type="EMBL" id="WOO80606.1"/>
    </source>
</evidence>
<protein>
    <recommendedName>
        <fullName evidence="1">D-lactate dehydratase</fullName>
        <ecNumber evidence="1">4.2.1.130</ecNumber>
    </recommendedName>
</protein>
<dbReference type="GO" id="GO:0019243">
    <property type="term" value="P:methylglyoxal catabolic process to D-lactate via S-lactoyl-glutathione"/>
    <property type="evidence" value="ECO:0007669"/>
    <property type="project" value="TreeGrafter"/>
</dbReference>
<dbReference type="InterPro" id="IPR050325">
    <property type="entry name" value="Prot/Nucl_acid_deglycase"/>
</dbReference>
<evidence type="ECO:0000256" key="2">
    <source>
        <dbReference type="ARBA" id="ARBA00023016"/>
    </source>
</evidence>
<dbReference type="AlphaFoldDB" id="A0AAF1BH36"/>
<dbReference type="EC" id="4.2.1.130" evidence="1"/>
<comment type="catalytic activity">
    <reaction evidence="5">
        <text>methylglyoxal + H2O = (R)-lactate + H(+)</text>
        <dbReference type="Rhea" id="RHEA:27754"/>
        <dbReference type="ChEBI" id="CHEBI:15377"/>
        <dbReference type="ChEBI" id="CHEBI:15378"/>
        <dbReference type="ChEBI" id="CHEBI:16004"/>
        <dbReference type="ChEBI" id="CHEBI:17158"/>
        <dbReference type="EC" id="4.2.1.130"/>
    </reaction>
</comment>
<reference evidence="7" key="1">
    <citation type="submission" date="2023-10" db="EMBL/GenBank/DDBJ databases">
        <authorList>
            <person name="Noh H."/>
        </authorList>
    </citation>
    <scope>NUCLEOTIDE SEQUENCE</scope>
    <source>
        <strain evidence="7">DUCC4014</strain>
    </source>
</reference>
<keyword evidence="2" id="KW-0346">Stress response</keyword>
<evidence type="ECO:0000256" key="4">
    <source>
        <dbReference type="ARBA" id="ARBA00038493"/>
    </source>
</evidence>
<evidence type="ECO:0000313" key="8">
    <source>
        <dbReference type="Proteomes" id="UP000827549"/>
    </source>
</evidence>
<dbReference type="EMBL" id="CP086716">
    <property type="protein sequence ID" value="WOO80606.1"/>
    <property type="molecule type" value="Genomic_DNA"/>
</dbReference>
<dbReference type="Gene3D" id="3.40.50.880">
    <property type="match status" value="1"/>
</dbReference>
<accession>A0AAF1BH36</accession>
<dbReference type="PANTHER" id="PTHR48094">
    <property type="entry name" value="PROTEIN/NUCLEIC ACID DEGLYCASE DJ-1-RELATED"/>
    <property type="match status" value="1"/>
</dbReference>
<dbReference type="CDD" id="cd03141">
    <property type="entry name" value="GATase1_Hsp31_like"/>
    <property type="match status" value="1"/>
</dbReference>
<dbReference type="Proteomes" id="UP000827549">
    <property type="component" value="Chromosome 3"/>
</dbReference>
<dbReference type="GeneID" id="87807371"/>
<feature type="domain" description="DJ-1/PfpI" evidence="6">
    <location>
        <begin position="31"/>
        <end position="227"/>
    </location>
</feature>
<dbReference type="GO" id="GO:0019172">
    <property type="term" value="F:glyoxalase III activity"/>
    <property type="evidence" value="ECO:0007669"/>
    <property type="project" value="UniProtKB-EC"/>
</dbReference>
<dbReference type="SUPFAM" id="SSF52317">
    <property type="entry name" value="Class I glutamine amidotransferase-like"/>
    <property type="match status" value="1"/>
</dbReference>
<organism evidence="7 8">
    <name type="scientific">Vanrija pseudolonga</name>
    <dbReference type="NCBI Taxonomy" id="143232"/>
    <lineage>
        <taxon>Eukaryota</taxon>
        <taxon>Fungi</taxon>
        <taxon>Dikarya</taxon>
        <taxon>Basidiomycota</taxon>
        <taxon>Agaricomycotina</taxon>
        <taxon>Tremellomycetes</taxon>
        <taxon>Trichosporonales</taxon>
        <taxon>Trichosporonaceae</taxon>
        <taxon>Vanrija</taxon>
    </lineage>
</organism>
<evidence type="ECO:0000256" key="3">
    <source>
        <dbReference type="ARBA" id="ARBA00023239"/>
    </source>
</evidence>
<keyword evidence="3" id="KW-0456">Lyase</keyword>
<evidence type="ECO:0000256" key="1">
    <source>
        <dbReference type="ARBA" id="ARBA00013134"/>
    </source>
</evidence>
<name>A0AAF1BH36_9TREE</name>